<evidence type="ECO:0008006" key="5">
    <source>
        <dbReference type="Google" id="ProtNLM"/>
    </source>
</evidence>
<name>A0A1Y3UW20_BACUN</name>
<dbReference type="EMBL" id="BQNL01000001">
    <property type="protein sequence ID" value="GKH12450.1"/>
    <property type="molecule type" value="Genomic_DNA"/>
</dbReference>
<organism evidence="3 4">
    <name type="scientific">Bacteroides uniformis</name>
    <dbReference type="NCBI Taxonomy" id="820"/>
    <lineage>
        <taxon>Bacteria</taxon>
        <taxon>Pseudomonadati</taxon>
        <taxon>Bacteroidota</taxon>
        <taxon>Bacteroidia</taxon>
        <taxon>Bacteroidales</taxon>
        <taxon>Bacteroidaceae</taxon>
        <taxon>Bacteroides</taxon>
    </lineage>
</organism>
<evidence type="ECO:0000313" key="2">
    <source>
        <dbReference type="EMBL" id="GKH12450.1"/>
    </source>
</evidence>
<protein>
    <recommendedName>
        <fullName evidence="5">Outer membrane protein beta-barrel domain-containing protein</fullName>
    </recommendedName>
</protein>
<comment type="caution">
    <text evidence="3">The sequence shown here is derived from an EMBL/GenBank/DDBJ whole genome shotgun (WGS) entry which is preliminary data.</text>
</comment>
<proteinExistence type="predicted"/>
<feature type="chain" id="PRO_5013345464" description="Outer membrane protein beta-barrel domain-containing protein" evidence="1">
    <location>
        <begin position="21"/>
        <end position="254"/>
    </location>
</feature>
<dbReference type="AlphaFoldDB" id="A0A1Y3UW20"/>
<dbReference type="RefSeq" id="WP_239420952.1">
    <property type="nucleotide sequence ID" value="NZ_BQNL01000001.1"/>
</dbReference>
<evidence type="ECO:0000256" key="1">
    <source>
        <dbReference type="SAM" id="SignalP"/>
    </source>
</evidence>
<accession>A0A1Y3UW20</accession>
<evidence type="ECO:0000313" key="3">
    <source>
        <dbReference type="EMBL" id="OUN52934.1"/>
    </source>
</evidence>
<reference evidence="4" key="1">
    <citation type="submission" date="2017-04" db="EMBL/GenBank/DDBJ databases">
        <title>Function of individual gut microbiota members based on whole genome sequencing of pure cultures obtained from chicken caecum.</title>
        <authorList>
            <person name="Medvecky M."/>
            <person name="Cejkova D."/>
            <person name="Polansky O."/>
            <person name="Karasova D."/>
            <person name="Kubasova T."/>
            <person name="Cizek A."/>
            <person name="Rychlik I."/>
        </authorList>
    </citation>
    <scope>NUCLEOTIDE SEQUENCE [LARGE SCALE GENOMIC DNA]</scope>
    <source>
        <strain evidence="4">An67</strain>
    </source>
</reference>
<dbReference type="Proteomes" id="UP001055048">
    <property type="component" value="Unassembled WGS sequence"/>
</dbReference>
<reference evidence="2" key="3">
    <citation type="submission" date="2022-01" db="EMBL/GenBank/DDBJ databases">
        <title>Novel bile acid biosynthetic pathways are enriched in the microbiome of centenarians.</title>
        <authorList>
            <person name="Sato Y."/>
            <person name="Atarashi K."/>
            <person name="Plichta R.D."/>
            <person name="Arai Y."/>
            <person name="Sasajima S."/>
            <person name="Kearney M.S."/>
            <person name="Suda W."/>
            <person name="Takeshita K."/>
            <person name="Sasaki T."/>
            <person name="Okamoto S."/>
            <person name="Skelly N.A."/>
            <person name="Okamura Y."/>
            <person name="Vlamakis H."/>
            <person name="Li Y."/>
            <person name="Tanoue T."/>
            <person name="Takei H."/>
            <person name="Nittono H."/>
            <person name="Narushima S."/>
            <person name="Irie J."/>
            <person name="Itoh H."/>
            <person name="Moriya K."/>
            <person name="Sugiura Y."/>
            <person name="Suematsu M."/>
            <person name="Moritoki N."/>
            <person name="Shibata S."/>
            <person name="Littman R.D."/>
            <person name="Fischbach A.M."/>
            <person name="Uwamino Y."/>
            <person name="Inoue T."/>
            <person name="Honda A."/>
            <person name="Hattori M."/>
            <person name="Murai T."/>
            <person name="Xavier J.R."/>
            <person name="Hirose N."/>
            <person name="Honda K."/>
        </authorList>
    </citation>
    <scope>NUCLEOTIDE SEQUENCE</scope>
    <source>
        <strain evidence="2">CE91-St12</strain>
    </source>
</reference>
<reference evidence="3" key="2">
    <citation type="journal article" date="2018" name="BMC Genomics">
        <title>Whole genome sequencing and function prediction of 133 gut anaerobes isolated from chicken caecum in pure cultures.</title>
        <authorList>
            <person name="Medvecky M."/>
            <person name="Cejkova D."/>
            <person name="Polansky O."/>
            <person name="Karasova D."/>
            <person name="Kubasova T."/>
            <person name="Cizek A."/>
            <person name="Rychlik I."/>
        </authorList>
    </citation>
    <scope>NUCLEOTIDE SEQUENCE</scope>
    <source>
        <strain evidence="3">An67</strain>
    </source>
</reference>
<keyword evidence="1" id="KW-0732">Signal</keyword>
<gene>
    <name evidence="3" type="ORF">B5G17_16185</name>
    <name evidence="2" type="ORF">CE91St12_06600</name>
</gene>
<feature type="signal peptide" evidence="1">
    <location>
        <begin position="1"/>
        <end position="20"/>
    </location>
</feature>
<evidence type="ECO:0000313" key="4">
    <source>
        <dbReference type="Proteomes" id="UP000196329"/>
    </source>
</evidence>
<dbReference type="EMBL" id="NFHS01000009">
    <property type="protein sequence ID" value="OUN52934.1"/>
    <property type="molecule type" value="Genomic_DNA"/>
</dbReference>
<dbReference type="Proteomes" id="UP000196329">
    <property type="component" value="Unassembled WGS sequence"/>
</dbReference>
<sequence>MKFIYAFILMSCFFCTNLLGQEVVNKDTIGHNTTIKTSSDKGFISFDRETSVIKNVKVSGSQNYDSATVLDINTESPFYIPAYHINSSPMFYGDYSSCRQLFPNLYGSGSQTTIPGIGRVNQVSIFYQRQLNAFFDINAGINAVKFNLPYSIGQSFGMFGSLTYHPNEVFRIKIFGAYSPNSRYNFNNIYYGTTIGYDFTDRFGMEVGIQRYYDIQKGWQITPIVTPYYKFNKFSIGIDMGGMIYNMIQNTIDK</sequence>